<keyword evidence="9 11" id="KW-0807">Transducer</keyword>
<evidence type="ECO:0000256" key="3">
    <source>
        <dbReference type="ARBA" id="ARBA00022481"/>
    </source>
</evidence>
<comment type="similarity">
    <text evidence="10">Belongs to the methyl-accepting chemotaxis (MCP) protein family.</text>
</comment>
<evidence type="ECO:0000256" key="5">
    <source>
        <dbReference type="ARBA" id="ARBA00022519"/>
    </source>
</evidence>
<evidence type="ECO:0000313" key="16">
    <source>
        <dbReference type="Proteomes" id="UP000716322"/>
    </source>
</evidence>
<dbReference type="CDD" id="cd11386">
    <property type="entry name" value="MCP_signal"/>
    <property type="match status" value="1"/>
</dbReference>
<dbReference type="RefSeq" id="WP_166855540.1">
    <property type="nucleotide sequence ID" value="NZ_JAAQOM010000001.1"/>
</dbReference>
<evidence type="ECO:0000259" key="14">
    <source>
        <dbReference type="PROSITE" id="PS50885"/>
    </source>
</evidence>
<dbReference type="PROSITE" id="PS50111">
    <property type="entry name" value="CHEMOTAXIS_TRANSDUC_2"/>
    <property type="match status" value="1"/>
</dbReference>
<evidence type="ECO:0000256" key="12">
    <source>
        <dbReference type="SAM" id="Phobius"/>
    </source>
</evidence>
<keyword evidence="8 12" id="KW-0472">Membrane</keyword>
<dbReference type="PANTHER" id="PTHR43531:SF14">
    <property type="entry name" value="METHYL-ACCEPTING CHEMOTAXIS PROTEIN I-RELATED"/>
    <property type="match status" value="1"/>
</dbReference>
<dbReference type="CDD" id="cd06225">
    <property type="entry name" value="HAMP"/>
    <property type="match status" value="1"/>
</dbReference>
<evidence type="ECO:0000256" key="2">
    <source>
        <dbReference type="ARBA" id="ARBA00022475"/>
    </source>
</evidence>
<dbReference type="Gene3D" id="1.10.287.950">
    <property type="entry name" value="Methyl-accepting chemotaxis protein"/>
    <property type="match status" value="1"/>
</dbReference>
<proteinExistence type="inferred from homology"/>
<dbReference type="SMART" id="SM00304">
    <property type="entry name" value="HAMP"/>
    <property type="match status" value="1"/>
</dbReference>
<evidence type="ECO:0000256" key="7">
    <source>
        <dbReference type="ARBA" id="ARBA00022989"/>
    </source>
</evidence>
<dbReference type="PRINTS" id="PR00260">
    <property type="entry name" value="CHEMTRNSDUCR"/>
</dbReference>
<evidence type="ECO:0000256" key="11">
    <source>
        <dbReference type="PROSITE-ProRule" id="PRU00284"/>
    </source>
</evidence>
<evidence type="ECO:0000256" key="10">
    <source>
        <dbReference type="ARBA" id="ARBA00029447"/>
    </source>
</evidence>
<evidence type="ECO:0000256" key="1">
    <source>
        <dbReference type="ARBA" id="ARBA00004429"/>
    </source>
</evidence>
<comment type="subcellular location">
    <subcellularLocation>
        <location evidence="1">Cell inner membrane</location>
        <topology evidence="1">Multi-pass membrane protein</topology>
    </subcellularLocation>
</comment>
<dbReference type="Pfam" id="PF00672">
    <property type="entry name" value="HAMP"/>
    <property type="match status" value="1"/>
</dbReference>
<dbReference type="InterPro" id="IPR051310">
    <property type="entry name" value="MCP_chemotaxis"/>
</dbReference>
<feature type="domain" description="HAMP" evidence="14">
    <location>
        <begin position="211"/>
        <end position="263"/>
    </location>
</feature>
<feature type="domain" description="Methyl-accepting transducer" evidence="13">
    <location>
        <begin position="268"/>
        <end position="497"/>
    </location>
</feature>
<comment type="caution">
    <text evidence="15">The sequence shown here is derived from an EMBL/GenBank/DDBJ whole genome shotgun (WGS) entry which is preliminary data.</text>
</comment>
<dbReference type="InterPro" id="IPR003122">
    <property type="entry name" value="Tar_rcpt_lig-bd"/>
</dbReference>
<evidence type="ECO:0000256" key="4">
    <source>
        <dbReference type="ARBA" id="ARBA00022500"/>
    </source>
</evidence>
<feature type="transmembrane region" description="Helical" evidence="12">
    <location>
        <begin position="12"/>
        <end position="33"/>
    </location>
</feature>
<protein>
    <submittedName>
        <fullName evidence="15">HAMP domain-containing protein</fullName>
    </submittedName>
</protein>
<name>A0ABX0P635_9BURK</name>
<evidence type="ECO:0000256" key="6">
    <source>
        <dbReference type="ARBA" id="ARBA00022692"/>
    </source>
</evidence>
<keyword evidence="16" id="KW-1185">Reference proteome</keyword>
<dbReference type="EMBL" id="JAAQOM010000001">
    <property type="protein sequence ID" value="NIA52199.1"/>
    <property type="molecule type" value="Genomic_DNA"/>
</dbReference>
<keyword evidence="7 12" id="KW-1133">Transmembrane helix</keyword>
<dbReference type="InterPro" id="IPR004089">
    <property type="entry name" value="MCPsignal_dom"/>
</dbReference>
<keyword evidence="5" id="KW-0997">Cell inner membrane</keyword>
<dbReference type="Pfam" id="PF02203">
    <property type="entry name" value="TarH"/>
    <property type="match status" value="1"/>
</dbReference>
<organism evidence="15 16">
    <name type="scientific">Telluria antibiotica</name>
    <dbReference type="NCBI Taxonomy" id="2717319"/>
    <lineage>
        <taxon>Bacteria</taxon>
        <taxon>Pseudomonadati</taxon>
        <taxon>Pseudomonadota</taxon>
        <taxon>Betaproteobacteria</taxon>
        <taxon>Burkholderiales</taxon>
        <taxon>Oxalobacteraceae</taxon>
        <taxon>Telluria group</taxon>
        <taxon>Telluria</taxon>
    </lineage>
</organism>
<keyword evidence="4" id="KW-0145">Chemotaxis</keyword>
<evidence type="ECO:0000256" key="8">
    <source>
        <dbReference type="ARBA" id="ARBA00023136"/>
    </source>
</evidence>
<sequence>MFKNVTIKTRLIFVIALLGFELIVGATVGIVSLGQANGRMQAMYANQLVCLGQLDKVVRSMNLNQLALARALTVEPSKVPALLADVERNDAVIDEQWKIYSATEMVDGEKEAADRLLRARARFVADAQRPLVEALRAGDVARATALVHGPMIEVFAPVRAAINALIQLQLDEAAKANDKSRSTYEMVRLVCLSGVALGLILAAIVGAMLVKGIVHPLDEAVRIAGAVAAGDLTQDIRVRANDETGHLMRALSDMNAGLARLVGRVRAGTDTIASASGEIASGNLDLSTRTEQQAASLERTAASMEALTSTVRQNADNARQANVLAQSASAVAAKGGTVVTQVVSTMGAINTSATRIADIIGVIDGIAFQTNILALNAAVEAARAGEQGRGFAVVASEVRNLAQRSAAAAKEIKGLIADSVQKVNHGSALVDQAGATMGEIVGSINRVTDIMAEIMAASQEQSVGIEEVNRAIVQMDQTTQQNASLVEEATAAAQALREEAESLALAVGAFRLDAQAPGMRRTAATDPVRMLTVA</sequence>
<keyword evidence="2" id="KW-1003">Cell membrane</keyword>
<dbReference type="InterPro" id="IPR003660">
    <property type="entry name" value="HAMP_dom"/>
</dbReference>
<gene>
    <name evidence="15" type="ORF">HAV22_00840</name>
</gene>
<dbReference type="PANTHER" id="PTHR43531">
    <property type="entry name" value="PROTEIN ICFG"/>
    <property type="match status" value="1"/>
</dbReference>
<evidence type="ECO:0000313" key="15">
    <source>
        <dbReference type="EMBL" id="NIA52199.1"/>
    </source>
</evidence>
<dbReference type="InterPro" id="IPR004090">
    <property type="entry name" value="Chemotax_Me-accpt_rcpt"/>
</dbReference>
<evidence type="ECO:0000259" key="13">
    <source>
        <dbReference type="PROSITE" id="PS50111"/>
    </source>
</evidence>
<dbReference type="Pfam" id="PF00015">
    <property type="entry name" value="MCPsignal"/>
    <property type="match status" value="1"/>
</dbReference>
<dbReference type="Proteomes" id="UP000716322">
    <property type="component" value="Unassembled WGS sequence"/>
</dbReference>
<accession>A0ABX0P635</accession>
<reference evidence="15 16" key="1">
    <citation type="submission" date="2020-03" db="EMBL/GenBank/DDBJ databases">
        <title>Genome sequence of strain Massilia sp. TW-1.</title>
        <authorList>
            <person name="Chaudhary D.K."/>
        </authorList>
    </citation>
    <scope>NUCLEOTIDE SEQUENCE [LARGE SCALE GENOMIC DNA]</scope>
    <source>
        <strain evidence="15 16">TW-1</strain>
    </source>
</reference>
<feature type="transmembrane region" description="Helical" evidence="12">
    <location>
        <begin position="189"/>
        <end position="210"/>
    </location>
</feature>
<dbReference type="SUPFAM" id="SSF58104">
    <property type="entry name" value="Methyl-accepting chemotaxis protein (MCP) signaling domain"/>
    <property type="match status" value="1"/>
</dbReference>
<dbReference type="PROSITE" id="PS50885">
    <property type="entry name" value="HAMP"/>
    <property type="match status" value="1"/>
</dbReference>
<dbReference type="SMART" id="SM00283">
    <property type="entry name" value="MA"/>
    <property type="match status" value="1"/>
</dbReference>
<evidence type="ECO:0000256" key="9">
    <source>
        <dbReference type="ARBA" id="ARBA00023224"/>
    </source>
</evidence>
<keyword evidence="3" id="KW-0488">Methylation</keyword>
<keyword evidence="6 12" id="KW-0812">Transmembrane</keyword>